<evidence type="ECO:0000256" key="1">
    <source>
        <dbReference type="SAM" id="MobiDB-lite"/>
    </source>
</evidence>
<accession>A0A380G354</accession>
<feature type="transmembrane region" description="Helical" evidence="2">
    <location>
        <begin position="125"/>
        <end position="143"/>
    </location>
</feature>
<dbReference type="NCBIfam" id="NF046089">
    <property type="entry name" value="CD3337_EF1877"/>
    <property type="match status" value="1"/>
</dbReference>
<keyword evidence="5" id="KW-1185">Reference proteome</keyword>
<feature type="compositionally biased region" description="Polar residues" evidence="1">
    <location>
        <begin position="495"/>
        <end position="529"/>
    </location>
</feature>
<keyword evidence="2" id="KW-0812">Transmembrane</keyword>
<feature type="compositionally biased region" description="Polar residues" evidence="1">
    <location>
        <begin position="542"/>
        <end position="560"/>
    </location>
</feature>
<feature type="transmembrane region" description="Helical" evidence="2">
    <location>
        <begin position="155"/>
        <end position="175"/>
    </location>
</feature>
<dbReference type="OrthoDB" id="2195223at2"/>
<evidence type="ECO:0000256" key="3">
    <source>
        <dbReference type="SAM" id="SignalP"/>
    </source>
</evidence>
<feature type="compositionally biased region" description="Low complexity" evidence="1">
    <location>
        <begin position="589"/>
        <end position="603"/>
    </location>
</feature>
<dbReference type="AlphaFoldDB" id="A0A380G354"/>
<feature type="compositionally biased region" description="Basic and acidic residues" evidence="1">
    <location>
        <begin position="434"/>
        <end position="444"/>
    </location>
</feature>
<keyword evidence="2" id="KW-0472">Membrane</keyword>
<proteinExistence type="predicted"/>
<dbReference type="Proteomes" id="UP000255549">
    <property type="component" value="Unassembled WGS sequence"/>
</dbReference>
<organism evidence="4 5">
    <name type="scientific">Staphylococcus intermedius NCTC 11048</name>
    <dbReference type="NCBI Taxonomy" id="1141106"/>
    <lineage>
        <taxon>Bacteria</taxon>
        <taxon>Bacillati</taxon>
        <taxon>Bacillota</taxon>
        <taxon>Bacilli</taxon>
        <taxon>Bacillales</taxon>
        <taxon>Staphylococcaceae</taxon>
        <taxon>Staphylococcus</taxon>
        <taxon>Staphylococcus intermedius group</taxon>
    </lineage>
</organism>
<feature type="compositionally biased region" description="Basic and acidic residues" evidence="1">
    <location>
        <begin position="484"/>
        <end position="494"/>
    </location>
</feature>
<feature type="compositionally biased region" description="Basic and acidic residues" evidence="1">
    <location>
        <begin position="608"/>
        <end position="625"/>
    </location>
</feature>
<sequence>MKRKGLYLLCFLILPVLLLTSVSALAAQTADESDVSKVEPKIEKYDLSHYRSLYHEEGDWNPFGQEEITRQINNVSEFFLSMTKMMASMTDYAIEKLFNLDVLDEFGDKIGDFVANIYQSLLNNLALSLFIVVCFNAFIIFSVKGDPREALKRAFLIICLIGFGVGVLGNAGTIIRVSNSLGQDLNNIVMNSTSSINQDVDYKNSQSGVNHIRNEFFDMTVYRTYLMMNYGSVDENVIKEKGKDRIDNILKLDFSKKSEKDLKDYIKNEVDKKDNVYMTQGYAFQKLAVAVVGFFITLFMSIVFLSISFAKLIFSTFSLVLVIFLVFSWIMSFLPGFEISVFRAGAKTLGYIILSACMTFLFVIVGFCIQLANLFIKPTSQEAYMLNCLFVIIIIFVLYKKRDEIIHFVSRGNVSFSPSKLGADTIRKSQNKFNEIREKQSQDKKNKRIKQASNPESNMNPNDNQSPKRRQQQGASHIFYKDGGNAKEKQRRQQQETMYAQDVQTSASKENNVIYSDSNAPQKSKQQSHQVRDFKPKKDIQRSPQVVTHVSNGSSRSNYQAREINRQEQKKVQMSADNNIEKRQIQGVNHRQSNHQSVHSNQSITRNEQSKKRLKDQKDINKHGK</sequence>
<feature type="compositionally biased region" description="Basic and acidic residues" evidence="1">
    <location>
        <begin position="530"/>
        <end position="541"/>
    </location>
</feature>
<evidence type="ECO:0000313" key="4">
    <source>
        <dbReference type="EMBL" id="SUM45589.1"/>
    </source>
</evidence>
<feature type="compositionally biased region" description="Polar residues" evidence="1">
    <location>
        <begin position="451"/>
        <end position="465"/>
    </location>
</feature>
<feature type="transmembrane region" description="Helical" evidence="2">
    <location>
        <begin position="351"/>
        <end position="376"/>
    </location>
</feature>
<keyword evidence="3" id="KW-0732">Signal</keyword>
<keyword evidence="2" id="KW-1133">Transmembrane helix</keyword>
<protein>
    <submittedName>
        <fullName evidence="4">Putative mating channel protein</fullName>
    </submittedName>
</protein>
<feature type="chain" id="PRO_5016639442" evidence="3">
    <location>
        <begin position="27"/>
        <end position="625"/>
    </location>
</feature>
<feature type="transmembrane region" description="Helical" evidence="2">
    <location>
        <begin position="287"/>
        <end position="305"/>
    </location>
</feature>
<dbReference type="RefSeq" id="WP_019168877.1">
    <property type="nucleotide sequence ID" value="NZ_CAIB01000177.1"/>
</dbReference>
<feature type="signal peptide" evidence="3">
    <location>
        <begin position="1"/>
        <end position="26"/>
    </location>
</feature>
<evidence type="ECO:0000256" key="2">
    <source>
        <dbReference type="SAM" id="Phobius"/>
    </source>
</evidence>
<evidence type="ECO:0000313" key="5">
    <source>
        <dbReference type="Proteomes" id="UP000255549"/>
    </source>
</evidence>
<feature type="transmembrane region" description="Helical" evidence="2">
    <location>
        <begin position="312"/>
        <end position="331"/>
    </location>
</feature>
<dbReference type="InterPro" id="IPR058112">
    <property type="entry name" value="CD3337_EF1877-like"/>
</dbReference>
<reference evidence="4 5" key="1">
    <citation type="submission" date="2018-06" db="EMBL/GenBank/DDBJ databases">
        <authorList>
            <consortium name="Pathogen Informatics"/>
            <person name="Doyle S."/>
        </authorList>
    </citation>
    <scope>NUCLEOTIDE SEQUENCE [LARGE SCALE GENOMIC DNA]</scope>
    <source>
        <strain evidence="5">NCTC 11048</strain>
    </source>
</reference>
<feature type="region of interest" description="Disordered" evidence="1">
    <location>
        <begin position="434"/>
        <end position="625"/>
    </location>
</feature>
<feature type="transmembrane region" description="Helical" evidence="2">
    <location>
        <begin position="383"/>
        <end position="399"/>
    </location>
</feature>
<dbReference type="STRING" id="1141106.GCA_000308095_00873"/>
<gene>
    <name evidence="4" type="ORF">NCTC11048_00574</name>
</gene>
<dbReference type="EMBL" id="UHDP01000003">
    <property type="protein sequence ID" value="SUM45589.1"/>
    <property type="molecule type" value="Genomic_DNA"/>
</dbReference>
<name>A0A380G354_STAIN</name>